<feature type="domain" description="HTH gntR-type" evidence="4">
    <location>
        <begin position="14"/>
        <end position="82"/>
    </location>
</feature>
<dbReference type="CDD" id="cd07377">
    <property type="entry name" value="WHTH_GntR"/>
    <property type="match status" value="1"/>
</dbReference>
<dbReference type="InterPro" id="IPR000524">
    <property type="entry name" value="Tscrpt_reg_HTH_GntR"/>
</dbReference>
<name>A0A502E4M6_9MYCO</name>
<dbReference type="Gene3D" id="1.10.10.10">
    <property type="entry name" value="Winged helix-like DNA-binding domain superfamily/Winged helix DNA-binding domain"/>
    <property type="match status" value="1"/>
</dbReference>
<dbReference type="InterPro" id="IPR036388">
    <property type="entry name" value="WH-like_DNA-bd_sf"/>
</dbReference>
<dbReference type="RefSeq" id="WP_140694383.1">
    <property type="nucleotide sequence ID" value="NZ_RCZG01000008.1"/>
</dbReference>
<dbReference type="Pfam" id="PF00392">
    <property type="entry name" value="GntR"/>
    <property type="match status" value="1"/>
</dbReference>
<dbReference type="Gene3D" id="1.20.120.530">
    <property type="entry name" value="GntR ligand-binding domain-like"/>
    <property type="match status" value="1"/>
</dbReference>
<protein>
    <submittedName>
        <fullName evidence="5">GntR family transcriptional regulator</fullName>
    </submittedName>
</protein>
<gene>
    <name evidence="5" type="ORF">EAH80_19490</name>
</gene>
<keyword evidence="6" id="KW-1185">Reference proteome</keyword>
<dbReference type="SMART" id="SM00345">
    <property type="entry name" value="HTH_GNTR"/>
    <property type="match status" value="1"/>
</dbReference>
<evidence type="ECO:0000313" key="5">
    <source>
        <dbReference type="EMBL" id="TPG32457.1"/>
    </source>
</evidence>
<dbReference type="PANTHER" id="PTHR43537">
    <property type="entry name" value="TRANSCRIPTIONAL REGULATOR, GNTR FAMILY"/>
    <property type="match status" value="1"/>
</dbReference>
<dbReference type="PROSITE" id="PS50949">
    <property type="entry name" value="HTH_GNTR"/>
    <property type="match status" value="1"/>
</dbReference>
<dbReference type="PANTHER" id="PTHR43537:SF5">
    <property type="entry name" value="UXU OPERON TRANSCRIPTIONAL REGULATOR"/>
    <property type="match status" value="1"/>
</dbReference>
<dbReference type="SMART" id="SM00895">
    <property type="entry name" value="FCD"/>
    <property type="match status" value="1"/>
</dbReference>
<dbReference type="InterPro" id="IPR008920">
    <property type="entry name" value="TF_FadR/GntR_C"/>
</dbReference>
<evidence type="ECO:0000313" key="6">
    <source>
        <dbReference type="Proteomes" id="UP000320095"/>
    </source>
</evidence>
<dbReference type="InterPro" id="IPR011711">
    <property type="entry name" value="GntR_C"/>
</dbReference>
<evidence type="ECO:0000256" key="1">
    <source>
        <dbReference type="ARBA" id="ARBA00023015"/>
    </source>
</evidence>
<evidence type="ECO:0000256" key="2">
    <source>
        <dbReference type="ARBA" id="ARBA00023125"/>
    </source>
</evidence>
<dbReference type="Proteomes" id="UP000320095">
    <property type="component" value="Unassembled WGS sequence"/>
</dbReference>
<dbReference type="SUPFAM" id="SSF46785">
    <property type="entry name" value="Winged helix' DNA-binding domain"/>
    <property type="match status" value="1"/>
</dbReference>
<accession>A0A502E4M6</accession>
<reference evidence="5 6" key="1">
    <citation type="journal article" date="2019" name="Environ. Microbiol.">
        <title>Species interactions and distinct microbial communities in high Arctic permafrost affected cryosols are associated with the CH4 and CO2 gas fluxes.</title>
        <authorList>
            <person name="Altshuler I."/>
            <person name="Hamel J."/>
            <person name="Turney S."/>
            <person name="Magnuson E."/>
            <person name="Levesque R."/>
            <person name="Greer C."/>
            <person name="Whyte L.G."/>
        </authorList>
    </citation>
    <scope>NUCLEOTIDE SEQUENCE [LARGE SCALE GENOMIC DNA]</scope>
    <source>
        <strain evidence="5 6">S5.20</strain>
    </source>
</reference>
<dbReference type="OrthoDB" id="3864082at2"/>
<keyword evidence="1" id="KW-0805">Transcription regulation</keyword>
<dbReference type="GO" id="GO:0003700">
    <property type="term" value="F:DNA-binding transcription factor activity"/>
    <property type="evidence" value="ECO:0007669"/>
    <property type="project" value="InterPro"/>
</dbReference>
<proteinExistence type="predicted"/>
<dbReference type="AlphaFoldDB" id="A0A502E4M6"/>
<dbReference type="PRINTS" id="PR00035">
    <property type="entry name" value="HTHGNTR"/>
</dbReference>
<dbReference type="Pfam" id="PF07729">
    <property type="entry name" value="FCD"/>
    <property type="match status" value="1"/>
</dbReference>
<dbReference type="EMBL" id="RCZG01000008">
    <property type="protein sequence ID" value="TPG32457.1"/>
    <property type="molecule type" value="Genomic_DNA"/>
</dbReference>
<organism evidence="5 6">
    <name type="scientific">Mycolicibacterium hodleri</name>
    <dbReference type="NCBI Taxonomy" id="49897"/>
    <lineage>
        <taxon>Bacteria</taxon>
        <taxon>Bacillati</taxon>
        <taxon>Actinomycetota</taxon>
        <taxon>Actinomycetes</taxon>
        <taxon>Mycobacteriales</taxon>
        <taxon>Mycobacteriaceae</taxon>
        <taxon>Mycolicibacterium</taxon>
    </lineage>
</organism>
<evidence type="ECO:0000259" key="4">
    <source>
        <dbReference type="PROSITE" id="PS50949"/>
    </source>
</evidence>
<dbReference type="SUPFAM" id="SSF48008">
    <property type="entry name" value="GntR ligand-binding domain-like"/>
    <property type="match status" value="1"/>
</dbReference>
<sequence length="238" mass="26225">MTTESPVSSLQRGPRLVDEVAARLRDRITDGTLSAGTRLPQVVLAEQLGVSRTPLREALRLLENDGLLKTVDNNRTVEVVTVGPDDLLDMYQLREVIDGLAAKLAAQHGFSAEEASLAQHLLNEMAESSDPYDPVRRNRAHTQFHEMIAVASHNTKVQSFAPLIRTSSAALYMPLNRAHAEASLLAEDPAKSYKQILDESQVQHREIIEAILAREPAAAEAAARHHIQRTIRLAPHFG</sequence>
<dbReference type="GO" id="GO:0003677">
    <property type="term" value="F:DNA binding"/>
    <property type="evidence" value="ECO:0007669"/>
    <property type="project" value="UniProtKB-KW"/>
</dbReference>
<dbReference type="InterPro" id="IPR036390">
    <property type="entry name" value="WH_DNA-bd_sf"/>
</dbReference>
<comment type="caution">
    <text evidence="5">The sequence shown here is derived from an EMBL/GenBank/DDBJ whole genome shotgun (WGS) entry which is preliminary data.</text>
</comment>
<evidence type="ECO:0000256" key="3">
    <source>
        <dbReference type="ARBA" id="ARBA00023163"/>
    </source>
</evidence>
<keyword evidence="2" id="KW-0238">DNA-binding</keyword>
<keyword evidence="3" id="KW-0804">Transcription</keyword>